<evidence type="ECO:0000313" key="3">
    <source>
        <dbReference type="EMBL" id="MCB6183417.1"/>
    </source>
</evidence>
<dbReference type="InterPro" id="IPR021834">
    <property type="entry name" value="DUF3426"/>
</dbReference>
<dbReference type="Proteomes" id="UP001165395">
    <property type="component" value="Unassembled WGS sequence"/>
</dbReference>
<keyword evidence="1" id="KW-0812">Transmembrane</keyword>
<feature type="domain" description="Zinc finger/thioredoxin putative" evidence="2">
    <location>
        <begin position="5"/>
        <end position="39"/>
    </location>
</feature>
<dbReference type="RefSeq" id="WP_227180160.1">
    <property type="nucleotide sequence ID" value="NZ_JAJBZT010000003.1"/>
</dbReference>
<evidence type="ECO:0000256" key="1">
    <source>
        <dbReference type="SAM" id="Phobius"/>
    </source>
</evidence>
<reference evidence="3" key="1">
    <citation type="submission" date="2021-10" db="EMBL/GenBank/DDBJ databases">
        <title>The complete genome sequence of Leeia sp. TBRC 13508.</title>
        <authorList>
            <person name="Charoenyingcharoen P."/>
            <person name="Yukphan P."/>
        </authorList>
    </citation>
    <scope>NUCLEOTIDE SEQUENCE</scope>
    <source>
        <strain evidence="3">TBRC 13508</strain>
    </source>
</reference>
<feature type="transmembrane region" description="Helical" evidence="1">
    <location>
        <begin position="223"/>
        <end position="244"/>
    </location>
</feature>
<keyword evidence="1" id="KW-1133">Transmembrane helix</keyword>
<keyword evidence="4" id="KW-1185">Reference proteome</keyword>
<evidence type="ECO:0000313" key="4">
    <source>
        <dbReference type="Proteomes" id="UP001165395"/>
    </source>
</evidence>
<dbReference type="Pfam" id="PF11906">
    <property type="entry name" value="DUF3426"/>
    <property type="match status" value="1"/>
</dbReference>
<dbReference type="InterPro" id="IPR011723">
    <property type="entry name" value="Znf/thioredoxin_put"/>
</dbReference>
<proteinExistence type="predicted"/>
<gene>
    <name evidence="3" type="ORF">LIN78_07645</name>
</gene>
<organism evidence="3 4">
    <name type="scientific">Leeia speluncae</name>
    <dbReference type="NCBI Taxonomy" id="2884804"/>
    <lineage>
        <taxon>Bacteria</taxon>
        <taxon>Pseudomonadati</taxon>
        <taxon>Pseudomonadota</taxon>
        <taxon>Betaproteobacteria</taxon>
        <taxon>Neisseriales</taxon>
        <taxon>Leeiaceae</taxon>
        <taxon>Leeia</taxon>
    </lineage>
</organism>
<comment type="caution">
    <text evidence="3">The sequence shown here is derived from an EMBL/GenBank/DDBJ whole genome shotgun (WGS) entry which is preliminary data.</text>
</comment>
<dbReference type="NCBIfam" id="TIGR02098">
    <property type="entry name" value="MJ0042_CXXC"/>
    <property type="match status" value="1"/>
</dbReference>
<keyword evidence="1" id="KW-0472">Membrane</keyword>
<accession>A0ABS8D5L5</accession>
<dbReference type="EMBL" id="JAJBZT010000003">
    <property type="protein sequence ID" value="MCB6183417.1"/>
    <property type="molecule type" value="Genomic_DNA"/>
</dbReference>
<dbReference type="Pfam" id="PF13719">
    <property type="entry name" value="Zn_ribbon_5"/>
    <property type="match status" value="1"/>
</dbReference>
<protein>
    <submittedName>
        <fullName evidence="3">DUF3426 domain-containing protein</fullName>
    </submittedName>
</protein>
<sequence length="376" mass="40671">MHYATRCPNCRTAFRVKADQLAAMSGRVRCGRCAYVFNALEHLLPPADGPRTELPAEIAPETAYGEARTIIASENKLEIKPKEAPEKIISSGGADTHAAYSELSKKILSIEEEALKDIDLASAALGAADNASTPSESNPQTAEVHNEDVLVEEAPPVVTPPPNVPQRPAINTPTGPIAVIVDTQSAPPLASPTSVVGVVDESPNPDLDLSALLEYGQRKRFSWTWFLLALITCFVLIAQCVWIWREPLLKSWPASKQIWTTLCPKLTCEVPLVKDATALAVDNVTLEEKSRQPKTVILSLELRNGADYAVAYPMLALTLTDTNNQPVAKKVLSPTDYLNPKDKKQTTLPGGSGLTLKVPLALDEINPAGYAVEAYY</sequence>
<evidence type="ECO:0000259" key="2">
    <source>
        <dbReference type="Pfam" id="PF13719"/>
    </source>
</evidence>
<name>A0ABS8D5L5_9NEIS</name>